<dbReference type="Gene3D" id="1.10.287.1060">
    <property type="entry name" value="ESAT-6-like"/>
    <property type="match status" value="1"/>
</dbReference>
<dbReference type="OrthoDB" id="3387628at2"/>
<dbReference type="SUPFAM" id="SSF140453">
    <property type="entry name" value="EsxAB dimer-like"/>
    <property type="match status" value="1"/>
</dbReference>
<dbReference type="Pfam" id="PF06013">
    <property type="entry name" value="WXG100"/>
    <property type="match status" value="1"/>
</dbReference>
<reference evidence="2" key="1">
    <citation type="submission" date="2017-04" db="EMBL/GenBank/DDBJ databases">
        <authorList>
            <person name="Varghese N."/>
            <person name="Submissions S."/>
        </authorList>
    </citation>
    <scope>NUCLEOTIDE SEQUENCE [LARGE SCALE GENOMIC DNA]</scope>
    <source>
        <strain evidence="2">DSM 44073</strain>
    </source>
</reference>
<dbReference type="AlphaFoldDB" id="A0A1W2DHT6"/>
<dbReference type="Proteomes" id="UP000192840">
    <property type="component" value="Unassembled WGS sequence"/>
</dbReference>
<name>A0A1W2DHT6_9PSEU</name>
<organism evidence="1 2">
    <name type="scientific">Lentzea albidocapillata</name>
    <dbReference type="NCBI Taxonomy" id="40571"/>
    <lineage>
        <taxon>Bacteria</taxon>
        <taxon>Bacillati</taxon>
        <taxon>Actinomycetota</taxon>
        <taxon>Actinomycetes</taxon>
        <taxon>Pseudonocardiales</taxon>
        <taxon>Pseudonocardiaceae</taxon>
        <taxon>Lentzea</taxon>
    </lineage>
</organism>
<dbReference type="InterPro" id="IPR010310">
    <property type="entry name" value="T7SS_ESAT-6-like"/>
</dbReference>
<dbReference type="STRING" id="40571.SAMN05660733_03009"/>
<proteinExistence type="predicted"/>
<dbReference type="EMBL" id="FWYC01000007">
    <property type="protein sequence ID" value="SMC96538.1"/>
    <property type="molecule type" value="Genomic_DNA"/>
</dbReference>
<gene>
    <name evidence="1" type="ORF">SAMN05660733_03009</name>
</gene>
<evidence type="ECO:0000313" key="1">
    <source>
        <dbReference type="EMBL" id="SMC96538.1"/>
    </source>
</evidence>
<protein>
    <submittedName>
        <fullName evidence="1">WXG100 family type VII secretion target</fullName>
    </submittedName>
</protein>
<keyword evidence="2" id="KW-1185">Reference proteome</keyword>
<dbReference type="eggNOG" id="ENOG5032K68">
    <property type="taxonomic scope" value="Bacteria"/>
</dbReference>
<accession>A0A1W2DHT6</accession>
<sequence>MGQPIDGYSVSGNIPHLADQMKQYTNELQNELDTLMVQLKPMRDSWIGSGSNAYDVCQQNWNGILARMAGSFSKAGLTMTMAYDNYNRTDQGIMHKFGGV</sequence>
<dbReference type="RefSeq" id="WP_030477339.1">
    <property type="nucleotide sequence ID" value="NZ_FWYC01000007.1"/>
</dbReference>
<evidence type="ECO:0000313" key="2">
    <source>
        <dbReference type="Proteomes" id="UP000192840"/>
    </source>
</evidence>
<dbReference type="InterPro" id="IPR036689">
    <property type="entry name" value="ESAT-6-like_sf"/>
</dbReference>